<dbReference type="AlphaFoldDB" id="A0A6I2KT94"/>
<name>A0A6I2KT94_9BURK</name>
<dbReference type="SUPFAM" id="SSF54593">
    <property type="entry name" value="Glyoxalase/Bleomycin resistance protein/Dihydroxybiphenyl dioxygenase"/>
    <property type="match status" value="1"/>
</dbReference>
<evidence type="ECO:0000259" key="1">
    <source>
        <dbReference type="PROSITE" id="PS51819"/>
    </source>
</evidence>
<dbReference type="Pfam" id="PF00903">
    <property type="entry name" value="Glyoxalase"/>
    <property type="match status" value="1"/>
</dbReference>
<sequence>MSLSRLVPMQPVASMPASVVFYEKLGFVVESRNDEWGWAMLRCGEVQLMLDQSINHHPGIPRIAVLYLYPENLQEFHRRARDNGLPLPELEITFYGMTEFRIEDPDGNRLWIGQAN</sequence>
<dbReference type="PROSITE" id="PS51819">
    <property type="entry name" value="VOC"/>
    <property type="match status" value="1"/>
</dbReference>
<evidence type="ECO:0000313" key="2">
    <source>
        <dbReference type="EMBL" id="MRW89018.1"/>
    </source>
</evidence>
<dbReference type="Proteomes" id="UP000433309">
    <property type="component" value="Unassembled WGS sequence"/>
</dbReference>
<protein>
    <recommendedName>
        <fullName evidence="1">VOC domain-containing protein</fullName>
    </recommendedName>
</protein>
<accession>A0A6I2KT94</accession>
<feature type="domain" description="VOC" evidence="1">
    <location>
        <begin position="2"/>
        <end position="115"/>
    </location>
</feature>
<keyword evidence="3" id="KW-1185">Reference proteome</keyword>
<dbReference type="InterPro" id="IPR029068">
    <property type="entry name" value="Glyas_Bleomycin-R_OHBP_Dase"/>
</dbReference>
<dbReference type="InterPro" id="IPR004360">
    <property type="entry name" value="Glyas_Fos-R_dOase_dom"/>
</dbReference>
<evidence type="ECO:0000313" key="3">
    <source>
        <dbReference type="Proteomes" id="UP000433309"/>
    </source>
</evidence>
<dbReference type="Gene3D" id="3.10.180.10">
    <property type="entry name" value="2,3-Dihydroxybiphenyl 1,2-Dioxygenase, domain 1"/>
    <property type="match status" value="1"/>
</dbReference>
<reference evidence="2 3" key="1">
    <citation type="submission" date="2019-11" db="EMBL/GenBank/DDBJ databases">
        <title>Novel species isolated from a subtropical stream in China.</title>
        <authorList>
            <person name="Lu H."/>
        </authorList>
    </citation>
    <scope>NUCLEOTIDE SEQUENCE [LARGE SCALE GENOMIC DNA]</scope>
    <source>
        <strain evidence="2 3">FT80W</strain>
    </source>
</reference>
<proteinExistence type="predicted"/>
<dbReference type="InterPro" id="IPR037523">
    <property type="entry name" value="VOC_core"/>
</dbReference>
<dbReference type="EMBL" id="WKJK01000002">
    <property type="protein sequence ID" value="MRW89018.1"/>
    <property type="molecule type" value="Genomic_DNA"/>
</dbReference>
<dbReference type="RefSeq" id="WP_154373128.1">
    <property type="nucleotide sequence ID" value="NZ_WKJK01000002.1"/>
</dbReference>
<gene>
    <name evidence="2" type="ORF">GJ699_03380</name>
</gene>
<organism evidence="2 3">
    <name type="scientific">Duganella guangzhouensis</name>
    <dbReference type="NCBI Taxonomy" id="2666084"/>
    <lineage>
        <taxon>Bacteria</taxon>
        <taxon>Pseudomonadati</taxon>
        <taxon>Pseudomonadota</taxon>
        <taxon>Betaproteobacteria</taxon>
        <taxon>Burkholderiales</taxon>
        <taxon>Oxalobacteraceae</taxon>
        <taxon>Telluria group</taxon>
        <taxon>Duganella</taxon>
    </lineage>
</organism>
<comment type="caution">
    <text evidence="2">The sequence shown here is derived from an EMBL/GenBank/DDBJ whole genome shotgun (WGS) entry which is preliminary data.</text>
</comment>